<dbReference type="Gene3D" id="3.50.4.10">
    <property type="entry name" value="Hepatocyte Growth Factor"/>
    <property type="match status" value="2"/>
</dbReference>
<accession>A0A812UIH4</accession>
<feature type="region of interest" description="Disordered" evidence="3">
    <location>
        <begin position="56"/>
        <end position="94"/>
    </location>
</feature>
<feature type="compositionally biased region" description="Basic and acidic residues" evidence="3">
    <location>
        <begin position="61"/>
        <end position="82"/>
    </location>
</feature>
<dbReference type="OrthoDB" id="409407at2759"/>
<dbReference type="SMART" id="SM00223">
    <property type="entry name" value="APPLE"/>
    <property type="match status" value="1"/>
</dbReference>
<dbReference type="AlphaFoldDB" id="A0A812UIH4"/>
<protein>
    <recommendedName>
        <fullName evidence="5">Apple domain-containing protein</fullName>
    </recommendedName>
</protein>
<evidence type="ECO:0000313" key="6">
    <source>
        <dbReference type="EMBL" id="CAE7569011.1"/>
    </source>
</evidence>
<dbReference type="InterPro" id="IPR000177">
    <property type="entry name" value="Apple"/>
</dbReference>
<evidence type="ECO:0000256" key="1">
    <source>
        <dbReference type="ARBA" id="ARBA00022737"/>
    </source>
</evidence>
<feature type="transmembrane region" description="Helical" evidence="4">
    <location>
        <begin position="921"/>
        <end position="944"/>
    </location>
</feature>
<evidence type="ECO:0000256" key="3">
    <source>
        <dbReference type="SAM" id="MobiDB-lite"/>
    </source>
</evidence>
<keyword evidence="4" id="KW-0472">Membrane</keyword>
<dbReference type="GO" id="GO:0006508">
    <property type="term" value="P:proteolysis"/>
    <property type="evidence" value="ECO:0007669"/>
    <property type="project" value="InterPro"/>
</dbReference>
<dbReference type="EMBL" id="CAJNDS010002706">
    <property type="protein sequence ID" value="CAE7569011.1"/>
    <property type="molecule type" value="Genomic_DNA"/>
</dbReference>
<comment type="caution">
    <text evidence="6">The sequence shown here is derived from an EMBL/GenBank/DDBJ whole genome shotgun (WGS) entry which is preliminary data.</text>
</comment>
<sequence>MDVLGEWVPLAGKKCDCSKSGLKCFYDETCPGLGCGAEGKTNCRFCGSGEFADCPAPQTSEPKEDKAPHEAPPKKEKKEKANKPSTDTPSLILGDHKTKLPHAGHSSHSMKCPCESSQTQRCFYDPSCPGLGCGALGHVHCRFCGGHFNECPSAHELAILAALATSKPPANADTHPPPAAAVATQPQSIALKESPTLLDKPMSFDVYRCMAAAAVDTHPMEDDDIADLAGAIKYVHTEILTEHLQSPIRTSRKYHVDAITAHRFRIKNPSTILHRSDALQGEFGAFVTYDWGKATNPAQLPMIADKGNFVGIAPCTNLHCDVRFPRHMPYSWLSLGNWCPNLTWDKKGSKKEPNPSCLKSTADKTIIKGGLCPNGFTAQSTNPGSDPSGEQECVYTYGKAKVVKWDDIVGITREDCGKRKCKDWLDFRMNCTNSQYKRQFTLDGKTKTVDYCIEFDIHPACEANCEVDKCKDFLASGKETYLGLAFWHGRCDPRANERRIEMVAYALGIPGALKSHELVDTETLERPCPLSKGTSWTCQPVDGHGPYCTRSYNGACDQCFIPGVVNGVSLKPWCPLDILSTPTYTDMPKPHCKSRAASDGCCLYTNTCEGTSDPSTAALTDDGLALVASRRSTLDMEQFLRRAASKEHRFSSLDVASVNLKWAAYFAWSTAPTDRKLAQALDELEMFLSSKTAVITQYATTTTTTLPKVHVGPAKVPSSLECAEREVSFMPLDMPDVPMTLSTLAECQKKCSEQKGCFHFSFLAATGLKQGSCHLAGFSALAEVYSPSWISGPPKCWNDLEEKSLMIDKGHNTYVPVDFACMSWGSSFPPTDGPLISLPPQDFPKEEDAVLECQKRCRKKKNCEHFTVSFPLRTCALAGPGAMVVDGIAGAISGPPKCDEKAMQSYYWEVLPNEAQLPWRWAPPLSAMMISGVLLAAGVAFFVFRRRQPQRTVRGVQRALVPEDDRLESWWQESEDVEMTALE</sequence>
<gene>
    <name evidence="6" type="ORF">SNAT2548_LOCUS32340</name>
</gene>
<dbReference type="GO" id="GO:0005576">
    <property type="term" value="C:extracellular region"/>
    <property type="evidence" value="ECO:0007669"/>
    <property type="project" value="InterPro"/>
</dbReference>
<evidence type="ECO:0000256" key="4">
    <source>
        <dbReference type="SAM" id="Phobius"/>
    </source>
</evidence>
<reference evidence="6" key="1">
    <citation type="submission" date="2021-02" db="EMBL/GenBank/DDBJ databases">
        <authorList>
            <person name="Dougan E. K."/>
            <person name="Rhodes N."/>
            <person name="Thang M."/>
            <person name="Chan C."/>
        </authorList>
    </citation>
    <scope>NUCLEOTIDE SEQUENCE</scope>
</reference>
<keyword evidence="4" id="KW-1133">Transmembrane helix</keyword>
<keyword evidence="7" id="KW-1185">Reference proteome</keyword>
<evidence type="ECO:0000313" key="7">
    <source>
        <dbReference type="Proteomes" id="UP000604046"/>
    </source>
</evidence>
<evidence type="ECO:0000259" key="5">
    <source>
        <dbReference type="SMART" id="SM00223"/>
    </source>
</evidence>
<name>A0A812UIH4_9DINO</name>
<proteinExistence type="predicted"/>
<dbReference type="Pfam" id="PF00024">
    <property type="entry name" value="PAN_1"/>
    <property type="match status" value="1"/>
</dbReference>
<keyword evidence="4" id="KW-0812">Transmembrane</keyword>
<keyword evidence="1" id="KW-0677">Repeat</keyword>
<evidence type="ECO:0000256" key="2">
    <source>
        <dbReference type="ARBA" id="ARBA00023157"/>
    </source>
</evidence>
<feature type="domain" description="Apple" evidence="5">
    <location>
        <begin position="722"/>
        <end position="796"/>
    </location>
</feature>
<dbReference type="InterPro" id="IPR003609">
    <property type="entry name" value="Pan_app"/>
</dbReference>
<dbReference type="SUPFAM" id="SSF57414">
    <property type="entry name" value="Hairpin loop containing domain-like"/>
    <property type="match status" value="2"/>
</dbReference>
<dbReference type="Proteomes" id="UP000604046">
    <property type="component" value="Unassembled WGS sequence"/>
</dbReference>
<organism evidence="6 7">
    <name type="scientific">Symbiodinium natans</name>
    <dbReference type="NCBI Taxonomy" id="878477"/>
    <lineage>
        <taxon>Eukaryota</taxon>
        <taxon>Sar</taxon>
        <taxon>Alveolata</taxon>
        <taxon>Dinophyceae</taxon>
        <taxon>Suessiales</taxon>
        <taxon>Symbiodiniaceae</taxon>
        <taxon>Symbiodinium</taxon>
    </lineage>
</organism>
<keyword evidence="2" id="KW-1015">Disulfide bond</keyword>